<name>A0A0A8XN04_ARUDO</name>
<protein>
    <submittedName>
        <fullName evidence="1">Uncharacterized protein</fullName>
    </submittedName>
</protein>
<sequence length="127" mass="13290">MNTLRCLMTCASPVLLLSISPCNSLESSTIFVSSSHASSSSSLCSAGTTVSTDEGANASKHLVSTSSEDLVHAFTFSEQISSHGVDALQISDWSSRDLISPTISLDSFFTEMSPPLSNPADSDPLAE</sequence>
<organism evidence="1">
    <name type="scientific">Arundo donax</name>
    <name type="common">Giant reed</name>
    <name type="synonym">Donax arundinaceus</name>
    <dbReference type="NCBI Taxonomy" id="35708"/>
    <lineage>
        <taxon>Eukaryota</taxon>
        <taxon>Viridiplantae</taxon>
        <taxon>Streptophyta</taxon>
        <taxon>Embryophyta</taxon>
        <taxon>Tracheophyta</taxon>
        <taxon>Spermatophyta</taxon>
        <taxon>Magnoliopsida</taxon>
        <taxon>Liliopsida</taxon>
        <taxon>Poales</taxon>
        <taxon>Poaceae</taxon>
        <taxon>PACMAD clade</taxon>
        <taxon>Arundinoideae</taxon>
        <taxon>Arundineae</taxon>
        <taxon>Arundo</taxon>
    </lineage>
</organism>
<reference evidence="1" key="2">
    <citation type="journal article" date="2015" name="Data Brief">
        <title>Shoot transcriptome of the giant reed, Arundo donax.</title>
        <authorList>
            <person name="Barrero R.A."/>
            <person name="Guerrero F.D."/>
            <person name="Moolhuijzen P."/>
            <person name="Goolsby J.A."/>
            <person name="Tidwell J."/>
            <person name="Bellgard S.E."/>
            <person name="Bellgard M.I."/>
        </authorList>
    </citation>
    <scope>NUCLEOTIDE SEQUENCE</scope>
    <source>
        <tissue evidence="1">Shoot tissue taken approximately 20 cm above the soil surface</tissue>
    </source>
</reference>
<accession>A0A0A8XN04</accession>
<evidence type="ECO:0000313" key="1">
    <source>
        <dbReference type="EMBL" id="JAD14529.1"/>
    </source>
</evidence>
<proteinExistence type="predicted"/>
<reference evidence="1" key="1">
    <citation type="submission" date="2014-09" db="EMBL/GenBank/DDBJ databases">
        <authorList>
            <person name="Magalhaes I.L.F."/>
            <person name="Oliveira U."/>
            <person name="Santos F.R."/>
            <person name="Vidigal T.H.D.A."/>
            <person name="Brescovit A.D."/>
            <person name="Santos A.J."/>
        </authorList>
    </citation>
    <scope>NUCLEOTIDE SEQUENCE</scope>
    <source>
        <tissue evidence="1">Shoot tissue taken approximately 20 cm above the soil surface</tissue>
    </source>
</reference>
<dbReference type="EMBL" id="GBRH01283366">
    <property type="protein sequence ID" value="JAD14529.1"/>
    <property type="molecule type" value="Transcribed_RNA"/>
</dbReference>
<dbReference type="AlphaFoldDB" id="A0A0A8XN04"/>